<dbReference type="AlphaFoldDB" id="A0A9P8QLA1"/>
<protein>
    <recommendedName>
        <fullName evidence="1">DUF6546 domain-containing protein</fullName>
    </recommendedName>
</protein>
<feature type="domain" description="DUF6546" evidence="1">
    <location>
        <begin position="222"/>
        <end position="473"/>
    </location>
</feature>
<dbReference type="OrthoDB" id="4802432at2759"/>
<dbReference type="Proteomes" id="UP000827724">
    <property type="component" value="Unassembled WGS sequence"/>
</dbReference>
<comment type="caution">
    <text evidence="2">The sequence shown here is derived from an EMBL/GenBank/DDBJ whole genome shotgun (WGS) entry which is preliminary data.</text>
</comment>
<dbReference type="InterPro" id="IPR046676">
    <property type="entry name" value="DUF6546"/>
</dbReference>
<dbReference type="Pfam" id="PF20183">
    <property type="entry name" value="DUF6546"/>
    <property type="match status" value="1"/>
</dbReference>
<accession>A0A9P8QLA1</accession>
<evidence type="ECO:0000313" key="3">
    <source>
        <dbReference type="Proteomes" id="UP000827724"/>
    </source>
</evidence>
<evidence type="ECO:0000313" key="2">
    <source>
        <dbReference type="EMBL" id="KAH6604783.1"/>
    </source>
</evidence>
<sequence length="501" mass="58048">MAASWHTLPFEIRDIILGLICSNTNRRTTSRFASVSREWQMYFEPILFRRLVLGQRCIRDFGRIVRQHRRSMVEHIWLRVELFEYNCPRCECPEKPSEAKENNQIFTAVLYRLLEVLSTWSKGGQHGVANGGFVLELSVHSPSDTGHHFNYPFGKEVYPNRLNEQCTIDEYRAYVDVATRRPLHSLHGLENITLEHMIHDYPSLNKNAQRRFDIFLRNLGSLKSLSIYGDHKPCQENRYQPYGMLPFLGRTLADESHSFEHLSVAFLADAKDFFHDFWPGYSPTSIDISRSGVQRALFSRLPDSQRQALGNPRKSFVYERRLLREYKLVYGNEKIPCSIYKPQWPNLESLALTSSLLQKGTEIHAKAINHLLQAAAAAAMEMPKLQTMEIFNKGFSDVFVFQYCRSLEGLPTITLSSTWRHVPASDVLKAWDLVAHKHTGREIELTMKGLRTFFFKSHGAVVSILKLRRLILHPVSLCQFVYNHDYDLNDAFTYKVSTRLN</sequence>
<proteinExistence type="predicted"/>
<dbReference type="EMBL" id="JAIWOZ010000005">
    <property type="protein sequence ID" value="KAH6604783.1"/>
    <property type="molecule type" value="Genomic_DNA"/>
</dbReference>
<name>A0A9P8QLA1_9HYPO</name>
<reference evidence="2" key="1">
    <citation type="submission" date="2021-08" db="EMBL/GenBank/DDBJ databases">
        <title>Chromosome-Level Trichoderma cornu-damae using Hi-C Data.</title>
        <authorList>
            <person name="Kim C.S."/>
        </authorList>
    </citation>
    <scope>NUCLEOTIDE SEQUENCE</scope>
    <source>
        <strain evidence="2">KA19-0412C</strain>
    </source>
</reference>
<keyword evidence="3" id="KW-1185">Reference proteome</keyword>
<organism evidence="2 3">
    <name type="scientific">Trichoderma cornu-damae</name>
    <dbReference type="NCBI Taxonomy" id="654480"/>
    <lineage>
        <taxon>Eukaryota</taxon>
        <taxon>Fungi</taxon>
        <taxon>Dikarya</taxon>
        <taxon>Ascomycota</taxon>
        <taxon>Pezizomycotina</taxon>
        <taxon>Sordariomycetes</taxon>
        <taxon>Hypocreomycetidae</taxon>
        <taxon>Hypocreales</taxon>
        <taxon>Hypocreaceae</taxon>
        <taxon>Trichoderma</taxon>
    </lineage>
</organism>
<gene>
    <name evidence="2" type="ORF">Trco_006490</name>
</gene>
<evidence type="ECO:0000259" key="1">
    <source>
        <dbReference type="Pfam" id="PF20183"/>
    </source>
</evidence>